<dbReference type="EMBL" id="UINC01106900">
    <property type="protein sequence ID" value="SVC71888.1"/>
    <property type="molecule type" value="Genomic_DNA"/>
</dbReference>
<sequence>MSKYSIRIAGLKEGVHKEVFKLKDEFFDRFEHSEVKRGSFIVTTKLLLRGVERHLTINIKGNIRNLLCDICAQELEIKISTTMNFLIKQSIKEFESTDEIIYVLQNQYQLSLSQLIYEMINLTIPKKRIHKTDARGYVKCDNEMLVLLDKYATNKKAVTDPRLEVLKEIKL</sequence>
<gene>
    <name evidence="1" type="ORF">METZ01_LOCUS324742</name>
</gene>
<protein>
    <submittedName>
        <fullName evidence="1">Uncharacterized protein</fullName>
    </submittedName>
</protein>
<feature type="non-terminal residue" evidence="1">
    <location>
        <position position="171"/>
    </location>
</feature>
<dbReference type="AlphaFoldDB" id="A0A382PGQ8"/>
<accession>A0A382PGQ8</accession>
<dbReference type="InterPro" id="IPR003772">
    <property type="entry name" value="YceD"/>
</dbReference>
<proteinExistence type="predicted"/>
<organism evidence="1">
    <name type="scientific">marine metagenome</name>
    <dbReference type="NCBI Taxonomy" id="408172"/>
    <lineage>
        <taxon>unclassified sequences</taxon>
        <taxon>metagenomes</taxon>
        <taxon>ecological metagenomes</taxon>
    </lineage>
</organism>
<evidence type="ECO:0000313" key="1">
    <source>
        <dbReference type="EMBL" id="SVC71888.1"/>
    </source>
</evidence>
<reference evidence="1" key="1">
    <citation type="submission" date="2018-05" db="EMBL/GenBank/DDBJ databases">
        <authorList>
            <person name="Lanie J.A."/>
            <person name="Ng W.-L."/>
            <person name="Kazmierczak K.M."/>
            <person name="Andrzejewski T.M."/>
            <person name="Davidsen T.M."/>
            <person name="Wayne K.J."/>
            <person name="Tettelin H."/>
            <person name="Glass J.I."/>
            <person name="Rusch D."/>
            <person name="Podicherti R."/>
            <person name="Tsui H.-C.T."/>
            <person name="Winkler M.E."/>
        </authorList>
    </citation>
    <scope>NUCLEOTIDE SEQUENCE</scope>
</reference>
<dbReference type="Pfam" id="PF02620">
    <property type="entry name" value="YceD"/>
    <property type="match status" value="1"/>
</dbReference>
<name>A0A382PGQ8_9ZZZZ</name>